<feature type="transmembrane region" description="Helical" evidence="2">
    <location>
        <begin position="142"/>
        <end position="160"/>
    </location>
</feature>
<name>A0A3C1K8Q6_9MICO</name>
<keyword evidence="2" id="KW-1133">Transmembrane helix</keyword>
<evidence type="ECO:0000313" key="4">
    <source>
        <dbReference type="EMBL" id="HAN23060.1"/>
    </source>
</evidence>
<keyword evidence="2" id="KW-0472">Membrane</keyword>
<feature type="domain" description="EamA" evidence="3">
    <location>
        <begin position="25"/>
        <end position="158"/>
    </location>
</feature>
<proteinExistence type="inferred from homology"/>
<dbReference type="Pfam" id="PF00892">
    <property type="entry name" value="EamA"/>
    <property type="match status" value="1"/>
</dbReference>
<evidence type="ECO:0000313" key="5">
    <source>
        <dbReference type="Proteomes" id="UP000257479"/>
    </source>
</evidence>
<feature type="transmembrane region" description="Helical" evidence="2">
    <location>
        <begin position="282"/>
        <end position="300"/>
    </location>
</feature>
<dbReference type="InterPro" id="IPR000620">
    <property type="entry name" value="EamA_dom"/>
</dbReference>
<protein>
    <recommendedName>
        <fullName evidence="3">EamA domain-containing protein</fullName>
    </recommendedName>
</protein>
<evidence type="ECO:0000256" key="2">
    <source>
        <dbReference type="SAM" id="Phobius"/>
    </source>
</evidence>
<feature type="transmembrane region" description="Helical" evidence="2">
    <location>
        <begin position="52"/>
        <end position="74"/>
    </location>
</feature>
<feature type="transmembrane region" description="Helical" evidence="2">
    <location>
        <begin position="113"/>
        <end position="135"/>
    </location>
</feature>
<comment type="caution">
    <text evidence="4">The sequence shown here is derived from an EMBL/GenBank/DDBJ whole genome shotgun (WGS) entry which is preliminary data.</text>
</comment>
<feature type="transmembrane region" description="Helical" evidence="2">
    <location>
        <begin position="259"/>
        <end position="276"/>
    </location>
</feature>
<feature type="transmembrane region" description="Helical" evidence="2">
    <location>
        <begin position="26"/>
        <end position="46"/>
    </location>
</feature>
<organism evidence="4 5">
    <name type="scientific">Microbacterium ginsengisoli</name>
    <dbReference type="NCBI Taxonomy" id="400772"/>
    <lineage>
        <taxon>Bacteria</taxon>
        <taxon>Bacillati</taxon>
        <taxon>Actinomycetota</taxon>
        <taxon>Actinomycetes</taxon>
        <taxon>Micrococcales</taxon>
        <taxon>Microbacteriaceae</taxon>
        <taxon>Microbacterium</taxon>
    </lineage>
</organism>
<comment type="similarity">
    <text evidence="1">Belongs to the EamA transporter family.</text>
</comment>
<dbReference type="AlphaFoldDB" id="A0A3C1K8Q6"/>
<sequence>MSSPLAPSARETRFARSELAPTRRRGALAVLAAGVVFSFGGLFFRAADDIDAWQYLTFRGLGAVLVVAPIVWWQNRQDLGGVARRLAWQHAAAGVLLGTMMISFIVALSHADVAFVLLFQALAPLGAAVFSWLILREVFERDAIIASSAAIVGVAVMVSSGLDAGVGWAILIVGFIPLGLGMYSTLIRAGGEGDPVVPVLIAGGVCGTGAALVAAFGSGFDVSGRDLVIGLLAGALLIGMPLPFFNWGQQAVPAPDGSLLLMSEIVLGPVWVWWAYDETPTRATLVGGAIILAAVVWLTQRARHTDAPLRTSRG</sequence>
<dbReference type="PANTHER" id="PTHR22911">
    <property type="entry name" value="ACYL-MALONYL CONDENSING ENZYME-RELATED"/>
    <property type="match status" value="1"/>
</dbReference>
<accession>A0A3C1K8Q6</accession>
<dbReference type="SUPFAM" id="SSF103481">
    <property type="entry name" value="Multidrug resistance efflux transporter EmrE"/>
    <property type="match status" value="2"/>
</dbReference>
<reference evidence="4 5" key="1">
    <citation type="journal article" date="2018" name="Nat. Biotechnol.">
        <title>A standardized bacterial taxonomy based on genome phylogeny substantially revises the tree of life.</title>
        <authorList>
            <person name="Parks D.H."/>
            <person name="Chuvochina M."/>
            <person name="Waite D.W."/>
            <person name="Rinke C."/>
            <person name="Skarshewski A."/>
            <person name="Chaumeil P.A."/>
            <person name="Hugenholtz P."/>
        </authorList>
    </citation>
    <scope>NUCLEOTIDE SEQUENCE [LARGE SCALE GENOMIC DNA]</scope>
    <source>
        <strain evidence="4">UBA9152</strain>
    </source>
</reference>
<feature type="transmembrane region" description="Helical" evidence="2">
    <location>
        <begin position="228"/>
        <end position="247"/>
    </location>
</feature>
<dbReference type="Proteomes" id="UP000257479">
    <property type="component" value="Unassembled WGS sequence"/>
</dbReference>
<feature type="transmembrane region" description="Helical" evidence="2">
    <location>
        <begin position="86"/>
        <end position="107"/>
    </location>
</feature>
<evidence type="ECO:0000259" key="3">
    <source>
        <dbReference type="Pfam" id="PF00892"/>
    </source>
</evidence>
<dbReference type="EMBL" id="DMNG01000008">
    <property type="protein sequence ID" value="HAN23060.1"/>
    <property type="molecule type" value="Genomic_DNA"/>
</dbReference>
<feature type="transmembrane region" description="Helical" evidence="2">
    <location>
        <begin position="196"/>
        <end position="216"/>
    </location>
</feature>
<keyword evidence="2" id="KW-0812">Transmembrane</keyword>
<evidence type="ECO:0000256" key="1">
    <source>
        <dbReference type="ARBA" id="ARBA00007362"/>
    </source>
</evidence>
<dbReference type="GO" id="GO:0016020">
    <property type="term" value="C:membrane"/>
    <property type="evidence" value="ECO:0007669"/>
    <property type="project" value="InterPro"/>
</dbReference>
<dbReference type="InterPro" id="IPR037185">
    <property type="entry name" value="EmrE-like"/>
</dbReference>
<feature type="transmembrane region" description="Helical" evidence="2">
    <location>
        <begin position="166"/>
        <end position="184"/>
    </location>
</feature>
<gene>
    <name evidence="4" type="ORF">DCP95_00605</name>
</gene>